<comment type="cofactor">
    <cofactor evidence="14">
        <name>Mo-molybdopterin</name>
        <dbReference type="ChEBI" id="CHEBI:71302"/>
    </cofactor>
    <text evidence="14">Binds 1 Mo-molybdopterin (Mo-MPT) cofactor per subunit.</text>
</comment>
<evidence type="ECO:0000259" key="16">
    <source>
        <dbReference type="PROSITE" id="PS51085"/>
    </source>
</evidence>
<dbReference type="SUPFAM" id="SSF55447">
    <property type="entry name" value="CO dehydrogenase flavoprotein C-terminal domain-like"/>
    <property type="match status" value="1"/>
</dbReference>
<feature type="binding site" evidence="14">
    <location>
        <position position="79"/>
    </location>
    <ligand>
        <name>[2Fe-2S] cluster</name>
        <dbReference type="ChEBI" id="CHEBI:190135"/>
        <label>1</label>
    </ligand>
</feature>
<dbReference type="EMBL" id="HBNS01020328">
    <property type="protein sequence ID" value="CAE4609570.1"/>
    <property type="molecule type" value="Transcribed_RNA"/>
</dbReference>
<dbReference type="InterPro" id="IPR016166">
    <property type="entry name" value="FAD-bd_PCMH"/>
</dbReference>
<dbReference type="PROSITE" id="PS51387">
    <property type="entry name" value="FAD_PCMH"/>
    <property type="match status" value="1"/>
</dbReference>
<dbReference type="SUPFAM" id="SSF54665">
    <property type="entry name" value="CO dehydrogenase molybdoprotein N-domain-like"/>
    <property type="match status" value="1"/>
</dbReference>
<feature type="domain" description="2Fe-2S ferredoxin-type" evidence="16">
    <location>
        <begin position="32"/>
        <end position="137"/>
    </location>
</feature>
<feature type="binding site" evidence="13">
    <location>
        <position position="987"/>
    </location>
    <ligand>
        <name>substrate</name>
    </ligand>
</feature>
<feature type="binding site" evidence="13">
    <location>
        <position position="475"/>
    </location>
    <ligand>
        <name>FAD</name>
        <dbReference type="ChEBI" id="CHEBI:57692"/>
    </ligand>
</feature>
<dbReference type="Pfam" id="PF20256">
    <property type="entry name" value="MoCoBD_2"/>
    <property type="match status" value="1"/>
</dbReference>
<feature type="binding site" evidence="14">
    <location>
        <position position="74"/>
    </location>
    <ligand>
        <name>[2Fe-2S] cluster</name>
        <dbReference type="ChEBI" id="CHEBI:190135"/>
        <label>1</label>
    </ligand>
</feature>
<evidence type="ECO:0000313" key="18">
    <source>
        <dbReference type="EMBL" id="CAE4609570.1"/>
    </source>
</evidence>
<feature type="active site" description="Proton acceptor" evidence="12">
    <location>
        <position position="1480"/>
    </location>
</feature>
<accession>A0A7S4RBS3</accession>
<dbReference type="FunFam" id="3.30.43.10:FF:000001">
    <property type="entry name" value="Xanthine dehydrogenase/oxidase"/>
    <property type="match status" value="1"/>
</dbReference>
<dbReference type="InterPro" id="IPR036318">
    <property type="entry name" value="FAD-bd_PCMH-like_sf"/>
</dbReference>
<evidence type="ECO:0000256" key="4">
    <source>
        <dbReference type="ARBA" id="ARBA00022630"/>
    </source>
</evidence>
<dbReference type="Gene3D" id="3.90.1170.50">
    <property type="entry name" value="Aldehyde oxidase/xanthine dehydrogenase, a/b hammerhead"/>
    <property type="match status" value="1"/>
</dbReference>
<feature type="binding site" evidence="14">
    <location>
        <position position="1273"/>
    </location>
    <ligand>
        <name>Mo-molybdopterin</name>
        <dbReference type="ChEBI" id="CHEBI:71302"/>
    </ligand>
    <ligandPart>
        <name>Mo</name>
        <dbReference type="ChEBI" id="CHEBI:28685"/>
    </ligandPart>
</feature>
<dbReference type="Gene3D" id="3.30.43.10">
    <property type="entry name" value="Uridine Diphospho-n-acetylenolpyruvylglucosamine Reductase, domain 2"/>
    <property type="match status" value="1"/>
</dbReference>
<evidence type="ECO:0000256" key="3">
    <source>
        <dbReference type="ARBA" id="ARBA00022505"/>
    </source>
</evidence>
<evidence type="ECO:0000256" key="13">
    <source>
        <dbReference type="PIRSR" id="PIRSR000127-2"/>
    </source>
</evidence>
<dbReference type="CDD" id="cd00207">
    <property type="entry name" value="fer2"/>
    <property type="match status" value="1"/>
</dbReference>
<feature type="binding site" evidence="13">
    <location>
        <begin position="373"/>
        <end position="380"/>
    </location>
    <ligand>
        <name>FAD</name>
        <dbReference type="ChEBI" id="CHEBI:57692"/>
    </ligand>
</feature>
<dbReference type="InterPro" id="IPR006058">
    <property type="entry name" value="2Fe2S_fd_BS"/>
</dbReference>
<name>A0A7S4RBS3_9STRA</name>
<dbReference type="SMART" id="SM01092">
    <property type="entry name" value="CO_deh_flav_C"/>
    <property type="match status" value="1"/>
</dbReference>
<dbReference type="GO" id="GO:0016491">
    <property type="term" value="F:oxidoreductase activity"/>
    <property type="evidence" value="ECO:0007669"/>
    <property type="project" value="UniProtKB-KW"/>
</dbReference>
<dbReference type="Gene3D" id="3.30.365.10">
    <property type="entry name" value="Aldehyde oxidase/xanthine dehydrogenase, molybdopterin binding domain"/>
    <property type="match status" value="4"/>
</dbReference>
<feature type="binding site" evidence="14">
    <location>
        <position position="119"/>
    </location>
    <ligand>
        <name>[2Fe-2S] cluster</name>
        <dbReference type="ChEBI" id="CHEBI:190135"/>
        <label>1</label>
    </ligand>
</feature>
<dbReference type="InterPro" id="IPR036010">
    <property type="entry name" value="2Fe-2S_ferredoxin-like_sf"/>
</dbReference>
<dbReference type="GO" id="GO:0051537">
    <property type="term" value="F:2 iron, 2 sulfur cluster binding"/>
    <property type="evidence" value="ECO:0007669"/>
    <property type="project" value="UniProtKB-KW"/>
</dbReference>
<dbReference type="SMART" id="SM01008">
    <property type="entry name" value="Ald_Xan_dh_C"/>
    <property type="match status" value="1"/>
</dbReference>
<dbReference type="FunFam" id="3.30.365.10:FF:000001">
    <property type="entry name" value="Xanthine dehydrogenase oxidase"/>
    <property type="match status" value="1"/>
</dbReference>
<dbReference type="GO" id="GO:0071949">
    <property type="term" value="F:FAD binding"/>
    <property type="evidence" value="ECO:0007669"/>
    <property type="project" value="InterPro"/>
</dbReference>
<feature type="binding site" evidence="14">
    <location>
        <position position="195"/>
    </location>
    <ligand>
        <name>[2Fe-2S] cluster</name>
        <dbReference type="ChEBI" id="CHEBI:190135"/>
        <label>2</label>
    </ligand>
</feature>
<evidence type="ECO:0000256" key="1">
    <source>
        <dbReference type="ARBA" id="ARBA00001974"/>
    </source>
</evidence>
<dbReference type="PIRSF" id="PIRSF000127">
    <property type="entry name" value="Xanthine_DH"/>
    <property type="match status" value="1"/>
</dbReference>
<organism evidence="18">
    <name type="scientific">Ditylum brightwellii</name>
    <dbReference type="NCBI Taxonomy" id="49249"/>
    <lineage>
        <taxon>Eukaryota</taxon>
        <taxon>Sar</taxon>
        <taxon>Stramenopiles</taxon>
        <taxon>Ochrophyta</taxon>
        <taxon>Bacillariophyta</taxon>
        <taxon>Mediophyceae</taxon>
        <taxon>Lithodesmiophycidae</taxon>
        <taxon>Lithodesmiales</taxon>
        <taxon>Lithodesmiaceae</taxon>
        <taxon>Ditylum</taxon>
    </lineage>
</organism>
<dbReference type="InterPro" id="IPR036884">
    <property type="entry name" value="2Fe-2S-bd_dom_sf"/>
</dbReference>
<dbReference type="Gene3D" id="1.10.150.120">
    <property type="entry name" value="[2Fe-2S]-binding domain"/>
    <property type="match status" value="1"/>
</dbReference>
<dbReference type="PROSITE" id="PS00197">
    <property type="entry name" value="2FE2S_FER_1"/>
    <property type="match status" value="1"/>
</dbReference>
<dbReference type="SUPFAM" id="SSF56176">
    <property type="entry name" value="FAD-binding/transporter-associated domain-like"/>
    <property type="match status" value="1"/>
</dbReference>
<feature type="domain" description="FAD-binding PCMH-type" evidence="17">
    <location>
        <begin position="341"/>
        <end position="535"/>
    </location>
</feature>
<gene>
    <name evidence="18" type="ORF">DBRI00130_LOCUS16129</name>
</gene>
<dbReference type="PANTHER" id="PTHR45444">
    <property type="entry name" value="XANTHINE DEHYDROGENASE"/>
    <property type="match status" value="1"/>
</dbReference>
<dbReference type="GO" id="GO:0005506">
    <property type="term" value="F:iron ion binding"/>
    <property type="evidence" value="ECO:0007669"/>
    <property type="project" value="InterPro"/>
</dbReference>
<keyword evidence="6 14" id="KW-0479">Metal-binding</keyword>
<feature type="binding site" evidence="14">
    <location>
        <position position="983"/>
    </location>
    <ligand>
        <name>Mo-molybdopterin</name>
        <dbReference type="ChEBI" id="CHEBI:71302"/>
    </ligand>
    <ligandPart>
        <name>Mo</name>
        <dbReference type="ChEBI" id="CHEBI:28685"/>
    </ligandPart>
</feature>
<feature type="compositionally biased region" description="Basic and acidic residues" evidence="15">
    <location>
        <begin position="255"/>
        <end position="269"/>
    </location>
</feature>
<dbReference type="SUPFAM" id="SSF47741">
    <property type="entry name" value="CO dehydrogenase ISP C-domain like"/>
    <property type="match status" value="1"/>
</dbReference>
<dbReference type="FunFam" id="3.30.365.10:FF:000002">
    <property type="entry name" value="Xanthine dehydrogenase oxidase"/>
    <property type="match status" value="1"/>
</dbReference>
<feature type="binding site" evidence="13">
    <location>
        <position position="1103"/>
    </location>
    <ligand>
        <name>substrate</name>
    </ligand>
</feature>
<keyword evidence="3 14" id="KW-0500">Molybdenum</keyword>
<evidence type="ECO:0000259" key="17">
    <source>
        <dbReference type="PROSITE" id="PS51387"/>
    </source>
</evidence>
<feature type="binding site" evidence="14">
    <location>
        <position position="82"/>
    </location>
    <ligand>
        <name>[2Fe-2S] cluster</name>
        <dbReference type="ChEBI" id="CHEBI:190135"/>
        <label>1</label>
    </ligand>
</feature>
<evidence type="ECO:0000256" key="14">
    <source>
        <dbReference type="PIRSR" id="PIRSR000127-3"/>
    </source>
</evidence>
<keyword evidence="9 14" id="KW-0408">Iron</keyword>
<dbReference type="Gene3D" id="3.30.390.50">
    <property type="entry name" value="CO dehydrogenase flavoprotein, C-terminal domain"/>
    <property type="match status" value="1"/>
</dbReference>
<feature type="binding site" evidence="13">
    <location>
        <position position="1204"/>
    </location>
    <ligand>
        <name>substrate</name>
    </ligand>
</feature>
<comment type="similarity">
    <text evidence="2">Belongs to the xanthine dehydrogenase family.</text>
</comment>
<feature type="binding site" evidence="13">
    <location>
        <position position="452"/>
    </location>
    <ligand>
        <name>FAD</name>
        <dbReference type="ChEBI" id="CHEBI:57692"/>
    </ligand>
</feature>
<proteinExistence type="inferred from homology"/>
<dbReference type="InterPro" id="IPR001041">
    <property type="entry name" value="2Fe-2S_ferredoxin-type"/>
</dbReference>
<dbReference type="Pfam" id="PF00111">
    <property type="entry name" value="Fer2"/>
    <property type="match status" value="1"/>
</dbReference>
<keyword evidence="4" id="KW-0285">Flavoprotein</keyword>
<dbReference type="Gene3D" id="3.10.20.30">
    <property type="match status" value="1"/>
</dbReference>
<comment type="cofactor">
    <cofactor evidence="14">
        <name>[2Fe-2S] cluster</name>
        <dbReference type="ChEBI" id="CHEBI:190135"/>
    </cofactor>
    <text evidence="14">Binds 2 [2Fe-2S] clusters.</text>
</comment>
<dbReference type="SUPFAM" id="SSF56003">
    <property type="entry name" value="Molybdenum cofactor-binding domain"/>
    <property type="match status" value="1"/>
</dbReference>
<dbReference type="InterPro" id="IPR008274">
    <property type="entry name" value="AldOxase/xan_DH_MoCoBD1"/>
</dbReference>
<comment type="cofactor">
    <cofactor evidence="11">
        <name>[2Fe-2S] cluster</name>
        <dbReference type="ChEBI" id="CHEBI:190135"/>
    </cofactor>
</comment>
<evidence type="ECO:0000256" key="6">
    <source>
        <dbReference type="ARBA" id="ARBA00022723"/>
    </source>
</evidence>
<keyword evidence="7 13" id="KW-0274">FAD</keyword>
<feature type="binding site" evidence="13">
    <location>
        <position position="544"/>
    </location>
    <ligand>
        <name>FAD</name>
        <dbReference type="ChEBI" id="CHEBI:57692"/>
    </ligand>
</feature>
<keyword evidence="8" id="KW-0560">Oxidoreductase</keyword>
<feature type="binding site" evidence="14">
    <location>
        <position position="1101"/>
    </location>
    <ligand>
        <name>Mo-molybdopterin</name>
        <dbReference type="ChEBI" id="CHEBI:71302"/>
    </ligand>
    <ligandPart>
        <name>Mo</name>
        <dbReference type="ChEBI" id="CHEBI:28685"/>
    </ligandPart>
</feature>
<dbReference type="Pfam" id="PF00941">
    <property type="entry name" value="FAD_binding_5"/>
    <property type="match status" value="1"/>
</dbReference>
<reference evidence="18" key="1">
    <citation type="submission" date="2021-01" db="EMBL/GenBank/DDBJ databases">
        <authorList>
            <person name="Corre E."/>
            <person name="Pelletier E."/>
            <person name="Niang G."/>
            <person name="Scheremetjew M."/>
            <person name="Finn R."/>
            <person name="Kale V."/>
            <person name="Holt S."/>
            <person name="Cochrane G."/>
            <person name="Meng A."/>
            <person name="Brown T."/>
            <person name="Cohen L."/>
        </authorList>
    </citation>
    <scope>NUCLEOTIDE SEQUENCE</scope>
    <source>
        <strain evidence="18">GSO104</strain>
    </source>
</reference>
<dbReference type="InterPro" id="IPR012675">
    <property type="entry name" value="Beta-grasp_dom_sf"/>
</dbReference>
<dbReference type="Gene3D" id="3.30.465.10">
    <property type="match status" value="1"/>
</dbReference>
<dbReference type="InterPro" id="IPR037165">
    <property type="entry name" value="AldOxase/xan_DH_Mopterin-bd_sf"/>
</dbReference>
<evidence type="ECO:0000256" key="10">
    <source>
        <dbReference type="ARBA" id="ARBA00023014"/>
    </source>
</evidence>
<dbReference type="FunFam" id="3.30.365.10:FF:000004">
    <property type="entry name" value="Xanthine dehydrogenase oxidase"/>
    <property type="match status" value="1"/>
</dbReference>
<evidence type="ECO:0000256" key="2">
    <source>
        <dbReference type="ARBA" id="ARBA00006849"/>
    </source>
</evidence>
<evidence type="ECO:0008006" key="19">
    <source>
        <dbReference type="Google" id="ProtNLM"/>
    </source>
</evidence>
<dbReference type="SUPFAM" id="SSF54292">
    <property type="entry name" value="2Fe-2S ferredoxin-like"/>
    <property type="match status" value="1"/>
</dbReference>
<comment type="cofactor">
    <cofactor evidence="1 13">
        <name>FAD</name>
        <dbReference type="ChEBI" id="CHEBI:57692"/>
    </cofactor>
</comment>
<protein>
    <recommendedName>
        <fullName evidence="19">Xanthine dehydrogenase</fullName>
    </recommendedName>
</protein>
<keyword evidence="10 14" id="KW-0411">Iron-sulfur</keyword>
<feature type="region of interest" description="Disordered" evidence="15">
    <location>
        <begin position="255"/>
        <end position="281"/>
    </location>
</feature>
<dbReference type="InterPro" id="IPR036683">
    <property type="entry name" value="CO_DH_flav_C_dom_sf"/>
</dbReference>
<dbReference type="InterPro" id="IPR036856">
    <property type="entry name" value="Ald_Oxase/Xan_DH_a/b_sf"/>
</dbReference>
<evidence type="ECO:0000256" key="12">
    <source>
        <dbReference type="PIRSR" id="PIRSR000127-1"/>
    </source>
</evidence>
<dbReference type="PANTHER" id="PTHR45444:SF3">
    <property type="entry name" value="XANTHINE DEHYDROGENASE"/>
    <property type="match status" value="1"/>
</dbReference>
<feature type="binding site" evidence="14">
    <location>
        <position position="160"/>
    </location>
    <ligand>
        <name>[2Fe-2S] cluster</name>
        <dbReference type="ChEBI" id="CHEBI:190135"/>
        <label>2</label>
    </ligand>
</feature>
<dbReference type="PROSITE" id="PS51085">
    <property type="entry name" value="2FE2S_FER_2"/>
    <property type="match status" value="1"/>
</dbReference>
<dbReference type="Pfam" id="PF01315">
    <property type="entry name" value="Ald_Xan_dh_C"/>
    <property type="match status" value="1"/>
</dbReference>
<dbReference type="Pfam" id="PF02738">
    <property type="entry name" value="MoCoBD_1"/>
    <property type="match status" value="1"/>
</dbReference>
<dbReference type="InterPro" id="IPR000674">
    <property type="entry name" value="Ald_Oxase/Xan_DH_a/b"/>
</dbReference>
<evidence type="ECO:0000256" key="15">
    <source>
        <dbReference type="SAM" id="MobiDB-lite"/>
    </source>
</evidence>
<dbReference type="InterPro" id="IPR002888">
    <property type="entry name" value="2Fe-2S-bd"/>
</dbReference>
<sequence length="1561" mass="170742">MPPNKSGLNVLSYENDDDLDLLYSFKKRGYRTTPILYVNGKQISPDLARKARPNQTLLSFLRDVLRLTGSKLGCAEGGCGACTVMISRFEKSNTASSNDEGTNDDNDGGAIKHYAVNACLMPVLAADGCHITTVEGVGSVKDDNLHPIQRAMVDMHGSQCGFCTPGIIVAIYSLLANNATTAHMEEHLDGNLCRCTGYRPIWDAARSLCSDIEDVCTNKVHEHMNAEMGVIRGPCGTPCRSCPERDSCEMDCNAKDKENGKTDQKEKSMENGGGAKSAPKENLCCSSSVDKMSSYQSVLPKDSASSWRNQPIDMFPDSLTSAPDSEIGMELFKPLLVVDSTAHGRSTWMKPTTILELLSLLRQYGESDNGCKIIVGNTEVGIETKFKHAVYPCLIYPSQTIDSLYDITITSTHFRLGACTSLGTVQQECERLIGNANVDRIAKPIYNMLRWFASTQIRNVACLGGNLVTASPISDMNPMLVSMNANLVVASISSISEGSITRRIIPVLDFFCSYRTVDLKPYELVECIDVPLTREIFEYVVPFKQARRREDDISIVTSGMRIILAPKESEHYVIEDMTLAFGGMAPTTIVASETASNLIGMPFCAQTFKKGGEILREELKLPDDVPGGQAEYRITVASSFLYQFFLTVATELKMDADKIQMDPIKYGISIPLPPLPLVEEEEMSGTQQFVSSKKPSSLGMQTYPTPKVVEGIEKKISPTPATAALQTSSNSLGKPLPHASAPFHCTGEAIYVDDIPTPPSTLHAFLLLATECDVTLKSINKEAALKIPGVVDVYTHDDLVKLGGENAIGPIMHDECVFLPVGEKIVSVGQVLGIVIGNSIEISEIGARSVKVEYGEKQVQTIVSIDDAIKAGSFYEFARHTLERGDVDSVFCSSDNKEEEKEPLSMQPRERVVKVEGSFRCGGQEHFYLETNTTLVIPSEAATNLTIYCSTQAPTKTQTYCASSTNTPASKVVVRMKRMGGGFGGKETRSIFASCAAAVAAKLVNKPVKLTLDRNVDMSTTGGRHSFVVEYRASAIATEEGEFKLHSLDAKLFSNAGCAFDLSGPVMDRALFHIDNCYFWPNFRAVGVPCKTVQPPHTAFRGFGGPQGLSACEHVIEHLALACGIHGDVLRRQSLYELGQSTPFGMTFGEQASGKWNVPRMWDELYEKLNISSRREAIDAFNKQNKWKKRGLAFIPTKFGIAFTAKFMNQGGALVHLYTDGTVLVTHGGTEMGQGLHTKVCQIAAHAFGIPLADVYVNDSSTDKVANTIPTAASQSTDLYGMATLDACRQILMRLEPIRQQMGPDASLSDLATKGFFERIDLSAHGFYAIDASRCGFNWDAPLPDDYPCDLPPNSHKGQPFNYFTQGVACTEVEIDVLSGNHRTIQADLLVDLGASLNPMIDIGQIEGAFIQGMGWSTMEEVIYADDDHAWIRPRGKVFTTGPGTYKIPAFNDVPETFNVSLLEDTENPFAVHSGKAVGEPPFFLGACVFFAIQEAIQAFRVQNGDANYFEMRMPATSERIRMMCADEFVVESIRSQKRDISPDNKALEEVIKKFQPKGSY</sequence>
<dbReference type="Pfam" id="PF01799">
    <property type="entry name" value="Fer2_2"/>
    <property type="match status" value="1"/>
</dbReference>
<evidence type="ECO:0000256" key="11">
    <source>
        <dbReference type="ARBA" id="ARBA00034078"/>
    </source>
</evidence>
<evidence type="ECO:0000256" key="5">
    <source>
        <dbReference type="ARBA" id="ARBA00022714"/>
    </source>
</evidence>
<dbReference type="InterPro" id="IPR016167">
    <property type="entry name" value="FAD-bd_PCMH_sub1"/>
</dbReference>
<feature type="binding site" evidence="13">
    <location>
        <position position="1069"/>
    </location>
    <ligand>
        <name>substrate</name>
    </ligand>
</feature>
<dbReference type="InterPro" id="IPR046867">
    <property type="entry name" value="AldOxase/xan_DH_MoCoBD2"/>
</dbReference>
<keyword evidence="5 14" id="KW-0001">2Fe-2S</keyword>
<dbReference type="InterPro" id="IPR002346">
    <property type="entry name" value="Mopterin_DH_FAD-bd"/>
</dbReference>
<dbReference type="InterPro" id="IPR016208">
    <property type="entry name" value="Ald_Oxase/xanthine_DH-like"/>
</dbReference>
<feature type="binding site" evidence="14">
    <location>
        <position position="163"/>
    </location>
    <ligand>
        <name>[2Fe-2S] cluster</name>
        <dbReference type="ChEBI" id="CHEBI:190135"/>
        <label>2</label>
    </ligand>
</feature>
<evidence type="ECO:0000256" key="7">
    <source>
        <dbReference type="ARBA" id="ARBA00022827"/>
    </source>
</evidence>
<dbReference type="InterPro" id="IPR016169">
    <property type="entry name" value="FAD-bd_PCMH_sub2"/>
</dbReference>
<dbReference type="Pfam" id="PF03450">
    <property type="entry name" value="CO_deh_flav_C"/>
    <property type="match status" value="1"/>
</dbReference>
<feature type="binding site" evidence="14">
    <location>
        <position position="193"/>
    </location>
    <ligand>
        <name>[2Fe-2S] cluster</name>
        <dbReference type="ChEBI" id="CHEBI:190135"/>
        <label>2</label>
    </ligand>
</feature>
<feature type="binding site" evidence="14">
    <location>
        <position position="952"/>
    </location>
    <ligand>
        <name>Mo-molybdopterin</name>
        <dbReference type="ChEBI" id="CHEBI:71302"/>
    </ligand>
    <ligandPart>
        <name>Mo</name>
        <dbReference type="ChEBI" id="CHEBI:28685"/>
    </ligandPart>
</feature>
<evidence type="ECO:0000256" key="9">
    <source>
        <dbReference type="ARBA" id="ARBA00023004"/>
    </source>
</evidence>
<dbReference type="InterPro" id="IPR005107">
    <property type="entry name" value="CO_DH_flav_C"/>
</dbReference>
<evidence type="ECO:0000256" key="8">
    <source>
        <dbReference type="ARBA" id="ARBA00023002"/>
    </source>
</evidence>